<keyword evidence="1" id="KW-1188">Viral release from host cell</keyword>
<reference evidence="3 4" key="1">
    <citation type="submission" date="2018-11" db="EMBL/GenBank/DDBJ databases">
        <title>the genome of Mesorhizobium tamadayense DSM 28320.</title>
        <authorList>
            <person name="Gao J."/>
        </authorList>
    </citation>
    <scope>NUCLEOTIDE SEQUENCE [LARGE SCALE GENOMIC DNA]</scope>
    <source>
        <strain evidence="3 4">DSM 28320</strain>
    </source>
</reference>
<dbReference type="InterPro" id="IPR006517">
    <property type="entry name" value="Phage_terminase_lsu-like_C"/>
</dbReference>
<dbReference type="InterPro" id="IPR035421">
    <property type="entry name" value="Terminase_6C"/>
</dbReference>
<dbReference type="Pfam" id="PF17289">
    <property type="entry name" value="Terminase_6C"/>
    <property type="match status" value="1"/>
</dbReference>
<dbReference type="AlphaFoldDB" id="A0A3P3F0A4"/>
<dbReference type="EMBL" id="RQXT01000059">
    <property type="protein sequence ID" value="RRH92069.1"/>
    <property type="molecule type" value="Genomic_DNA"/>
</dbReference>
<proteinExistence type="predicted"/>
<sequence>MTMNTHFLEPRRQASRSLERPDPFHVLVDAARNDLATFVGLAFSAIDRSQYLPNWHIRAIAYQLERVLLGQCKRLIITMPPRSLKSVTTSVAFPAWVLGRDPSKKLICVSYSQPLAVKHANDFRNVVDSAWYRSMFPTFKISPRKNTENELQTTLGGGRLTTSTGGQLTGRGGDIIIIDDPLKAEDAHSETARTKCAEWVRTTLMSRFDNPATGAVILVMQRLHVDDLAGVLLEAGGWEHLNLSATAEEDERIPISANRRHERKIGDLLHPARLGVPELDRLKRDLGSLTFSAQYQQAPAPPDGNIVKRTWFRDYDPGQLDRRSMTIVQSWDTALKGDPSCDYSVGTTWAKDDNNYYLLDLIRIRAAYPELIQRVKRSIDDHDPDIVLIEDVGSGTSLIADLDYQGVSTTPVKARMDKESRLSRVSAMIENGNVHLPKDAHWKDDFLLEVLAFPHGKHDDQVDSMTQALIWIKDDKPTGRFYVGTF</sequence>
<evidence type="ECO:0000259" key="2">
    <source>
        <dbReference type="Pfam" id="PF17289"/>
    </source>
</evidence>
<evidence type="ECO:0000256" key="1">
    <source>
        <dbReference type="ARBA" id="ARBA00022612"/>
    </source>
</evidence>
<dbReference type="NCBIfam" id="TIGR01630">
    <property type="entry name" value="psiM2_ORF9"/>
    <property type="match status" value="1"/>
</dbReference>
<gene>
    <name evidence="3" type="ORF">EH240_31285</name>
</gene>
<dbReference type="Proteomes" id="UP000273786">
    <property type="component" value="Unassembled WGS sequence"/>
</dbReference>
<evidence type="ECO:0000313" key="4">
    <source>
        <dbReference type="Proteomes" id="UP000273786"/>
    </source>
</evidence>
<protein>
    <submittedName>
        <fullName evidence="3">Terminase</fullName>
    </submittedName>
</protein>
<name>A0A3P3F0A4_9HYPH</name>
<feature type="domain" description="Terminase large subunit gp17-like C-terminal" evidence="2">
    <location>
        <begin position="330"/>
        <end position="469"/>
    </location>
</feature>
<comment type="caution">
    <text evidence="3">The sequence shown here is derived from an EMBL/GenBank/DDBJ whole genome shotgun (WGS) entry which is preliminary data.</text>
</comment>
<keyword evidence="4" id="KW-1185">Reference proteome</keyword>
<organism evidence="3 4">
    <name type="scientific">Mesorhizobium tamadayense</name>
    <dbReference type="NCBI Taxonomy" id="425306"/>
    <lineage>
        <taxon>Bacteria</taxon>
        <taxon>Pseudomonadati</taxon>
        <taxon>Pseudomonadota</taxon>
        <taxon>Alphaproteobacteria</taxon>
        <taxon>Hyphomicrobiales</taxon>
        <taxon>Phyllobacteriaceae</taxon>
        <taxon>Mesorhizobium</taxon>
    </lineage>
</organism>
<accession>A0A3P3F0A4</accession>
<dbReference type="OrthoDB" id="9771580at2"/>
<dbReference type="Gene3D" id="3.30.420.240">
    <property type="match status" value="1"/>
</dbReference>
<evidence type="ECO:0000313" key="3">
    <source>
        <dbReference type="EMBL" id="RRH92069.1"/>
    </source>
</evidence>